<dbReference type="EMBL" id="JBEGDG010000002">
    <property type="protein sequence ID" value="MEQ6353946.1"/>
    <property type="molecule type" value="Genomic_DNA"/>
</dbReference>
<evidence type="ECO:0000313" key="9">
    <source>
        <dbReference type="Proteomes" id="UP001478862"/>
    </source>
</evidence>
<comment type="similarity">
    <text evidence="1 6">Belongs to the peptidase S14 family.</text>
</comment>
<comment type="caution">
    <text evidence="8">The sequence shown here is derived from an EMBL/GenBank/DDBJ whole genome shotgun (WGS) entry which is preliminary data.</text>
</comment>
<dbReference type="Pfam" id="PF00574">
    <property type="entry name" value="CLP_protease"/>
    <property type="match status" value="1"/>
</dbReference>
<dbReference type="RefSeq" id="WP_349658696.1">
    <property type="nucleotide sequence ID" value="NZ_JBEGDG010000002.1"/>
</dbReference>
<keyword evidence="5" id="KW-0720">Serine protease</keyword>
<protein>
    <recommendedName>
        <fullName evidence="6">ATP-dependent Clp protease proteolytic subunit</fullName>
    </recommendedName>
</protein>
<evidence type="ECO:0000256" key="1">
    <source>
        <dbReference type="ARBA" id="ARBA00007039"/>
    </source>
</evidence>
<dbReference type="CDD" id="cd07016">
    <property type="entry name" value="S14_ClpP_1"/>
    <property type="match status" value="1"/>
</dbReference>
<proteinExistence type="inferred from homology"/>
<keyword evidence="3 8" id="KW-0645">Protease</keyword>
<evidence type="ECO:0000256" key="4">
    <source>
        <dbReference type="ARBA" id="ARBA00022801"/>
    </source>
</evidence>
<dbReference type="PANTHER" id="PTHR10381">
    <property type="entry name" value="ATP-DEPENDENT CLP PROTEASE PROTEOLYTIC SUBUNIT"/>
    <property type="match status" value="1"/>
</dbReference>
<dbReference type="GO" id="GO:0006508">
    <property type="term" value="P:proteolysis"/>
    <property type="evidence" value="ECO:0007669"/>
    <property type="project" value="UniProtKB-KW"/>
</dbReference>
<feature type="compositionally biased region" description="Polar residues" evidence="7">
    <location>
        <begin position="223"/>
        <end position="234"/>
    </location>
</feature>
<dbReference type="PANTHER" id="PTHR10381:SF70">
    <property type="entry name" value="ATP-DEPENDENT CLP PROTEASE PROTEOLYTIC SUBUNIT"/>
    <property type="match status" value="1"/>
</dbReference>
<dbReference type="PRINTS" id="PR00127">
    <property type="entry name" value="CLPPROTEASEP"/>
</dbReference>
<gene>
    <name evidence="8" type="ORF">ABNX05_04900</name>
</gene>
<reference evidence="8 9" key="1">
    <citation type="submission" date="2024-06" db="EMBL/GenBank/DDBJ databases">
        <title>Lysinibacillus zambalefons sp. nov., a Novel Firmicute Isolated from the Poon Bato Zambales Hyperalkaline Spring.</title>
        <authorList>
            <person name="Aja J.A."/>
            <person name="Lazaro J.E.H."/>
            <person name="Llorin L.D."/>
            <person name="Lim K.R."/>
            <person name="Teodosio J."/>
            <person name="Dalisay D.S."/>
        </authorList>
    </citation>
    <scope>NUCLEOTIDE SEQUENCE [LARGE SCALE GENOMIC DNA]</scope>
    <source>
        <strain evidence="8 9">M3</strain>
    </source>
</reference>
<dbReference type="GO" id="GO:0008233">
    <property type="term" value="F:peptidase activity"/>
    <property type="evidence" value="ECO:0007669"/>
    <property type="project" value="UniProtKB-KW"/>
</dbReference>
<name>A0ABV1MN57_9BACI</name>
<sequence length="242" mass="27007">MKKINIRGMIIKDSQKEKYDNLNIENTSPGDVINQIVEGEELEITINSIGGDLLAGGEIYTALKSHNAKIKINIIFAASIATVVAMAGDEVLISPTGQFMIHNVSVSTDGDYRKMEKLAVTLKDMNSTIIQAYKARTNKSEEELSKLMDNETWFNAQGAKDNGFVDGIMFEEVKELSFVACLNESANKLAEMTNANEDDKFLAIEKQLQSFQNELTEMKNQQKQEPTLQPVQATNKRKGFLF</sequence>
<dbReference type="Proteomes" id="UP001478862">
    <property type="component" value="Unassembled WGS sequence"/>
</dbReference>
<keyword evidence="2" id="KW-0963">Cytoplasm</keyword>
<keyword evidence="4 8" id="KW-0378">Hydrolase</keyword>
<keyword evidence="9" id="KW-1185">Reference proteome</keyword>
<organism evidence="8 9">
    <name type="scientific">Lysinibacillus zambalensis</name>
    <dbReference type="NCBI Taxonomy" id="3160866"/>
    <lineage>
        <taxon>Bacteria</taxon>
        <taxon>Bacillati</taxon>
        <taxon>Bacillota</taxon>
        <taxon>Bacilli</taxon>
        <taxon>Bacillales</taxon>
        <taxon>Bacillaceae</taxon>
        <taxon>Lysinibacillus</taxon>
    </lineage>
</organism>
<dbReference type="NCBIfam" id="NF045542">
    <property type="entry name" value="Clp_rel_HeadMat"/>
    <property type="match status" value="1"/>
</dbReference>
<evidence type="ECO:0000256" key="5">
    <source>
        <dbReference type="ARBA" id="ARBA00022825"/>
    </source>
</evidence>
<evidence type="ECO:0000256" key="2">
    <source>
        <dbReference type="ARBA" id="ARBA00022490"/>
    </source>
</evidence>
<feature type="region of interest" description="Disordered" evidence="7">
    <location>
        <begin position="220"/>
        <end position="242"/>
    </location>
</feature>
<evidence type="ECO:0000256" key="3">
    <source>
        <dbReference type="ARBA" id="ARBA00022670"/>
    </source>
</evidence>
<dbReference type="InterPro" id="IPR001907">
    <property type="entry name" value="ClpP"/>
</dbReference>
<evidence type="ECO:0000256" key="6">
    <source>
        <dbReference type="RuleBase" id="RU003567"/>
    </source>
</evidence>
<evidence type="ECO:0000313" key="8">
    <source>
        <dbReference type="EMBL" id="MEQ6353946.1"/>
    </source>
</evidence>
<dbReference type="SUPFAM" id="SSF52096">
    <property type="entry name" value="ClpP/crotonase"/>
    <property type="match status" value="1"/>
</dbReference>
<dbReference type="Gene3D" id="3.90.226.10">
    <property type="entry name" value="2-enoyl-CoA Hydratase, Chain A, domain 1"/>
    <property type="match status" value="1"/>
</dbReference>
<dbReference type="InterPro" id="IPR029045">
    <property type="entry name" value="ClpP/crotonase-like_dom_sf"/>
</dbReference>
<accession>A0ABV1MN57</accession>
<dbReference type="InterPro" id="IPR023562">
    <property type="entry name" value="ClpP/TepA"/>
</dbReference>
<evidence type="ECO:0000256" key="7">
    <source>
        <dbReference type="SAM" id="MobiDB-lite"/>
    </source>
</evidence>